<evidence type="ECO:0000256" key="4">
    <source>
        <dbReference type="ARBA" id="ARBA00022801"/>
    </source>
</evidence>
<sequence length="229" mass="24537">MIGIIGAMDEEIQLFKEGMQGVSETQKAGITYYSGTFGEKEIVLCKSGVGKVNASVCTQILIDQFGVNAVVFTGVAGALNPSLEIGDIVVSSECLHHDMDATALGFRKGEIPFASHSIFRADGRLVQLAEEASRNVVEGKTLTGRILSGDQFVADRGLVQNLHKELSGDCTEMEGAAVAQVCVMNQVPFVIIRSMSDKADGSAHVNFTEFTHLASERSYQIVAKMVEGM</sequence>
<organism evidence="7 8">
    <name type="scientific">Ammoniphilus resinae</name>
    <dbReference type="NCBI Taxonomy" id="861532"/>
    <lineage>
        <taxon>Bacteria</taxon>
        <taxon>Bacillati</taxon>
        <taxon>Bacillota</taxon>
        <taxon>Bacilli</taxon>
        <taxon>Bacillales</taxon>
        <taxon>Paenibacillaceae</taxon>
        <taxon>Aneurinibacillus group</taxon>
        <taxon>Ammoniphilus</taxon>
    </lineage>
</organism>
<dbReference type="PANTHER" id="PTHR46832">
    <property type="entry name" value="5'-METHYLTHIOADENOSINE/S-ADENOSYLHOMOCYSTEINE NUCLEOSIDASE"/>
    <property type="match status" value="1"/>
</dbReference>
<keyword evidence="4 7" id="KW-0378">Hydrolase</keyword>
<dbReference type="EMBL" id="JAGGKT010000008">
    <property type="protein sequence ID" value="MBP1932928.1"/>
    <property type="molecule type" value="Genomic_DNA"/>
</dbReference>
<dbReference type="SUPFAM" id="SSF53167">
    <property type="entry name" value="Purine and uridine phosphorylases"/>
    <property type="match status" value="1"/>
</dbReference>
<keyword evidence="3" id="KW-0028">Amino-acid biosynthesis</keyword>
<gene>
    <name evidence="7" type="ORF">J2Z37_002939</name>
</gene>
<dbReference type="NCBIfam" id="TIGR01704">
    <property type="entry name" value="MTA_SAH-Nsdase"/>
    <property type="match status" value="1"/>
</dbReference>
<dbReference type="GO" id="GO:0008782">
    <property type="term" value="F:adenosylhomocysteine nucleosidase activity"/>
    <property type="evidence" value="ECO:0007669"/>
    <property type="project" value="UniProtKB-EC"/>
</dbReference>
<dbReference type="Proteomes" id="UP001519343">
    <property type="component" value="Unassembled WGS sequence"/>
</dbReference>
<evidence type="ECO:0000256" key="1">
    <source>
        <dbReference type="ARBA" id="ARBA00004945"/>
    </source>
</evidence>
<evidence type="ECO:0000259" key="6">
    <source>
        <dbReference type="Pfam" id="PF01048"/>
    </source>
</evidence>
<proteinExistence type="predicted"/>
<protein>
    <recommendedName>
        <fullName evidence="2">adenosylhomocysteine nucleosidase</fullName>
        <ecNumber evidence="2">3.2.2.9</ecNumber>
    </recommendedName>
</protein>
<dbReference type="CDD" id="cd09008">
    <property type="entry name" value="MTAN"/>
    <property type="match status" value="1"/>
</dbReference>
<dbReference type="RefSeq" id="WP_209810954.1">
    <property type="nucleotide sequence ID" value="NZ_JAGGKT010000008.1"/>
</dbReference>
<dbReference type="NCBIfam" id="NF004079">
    <property type="entry name" value="PRK05584.1"/>
    <property type="match status" value="1"/>
</dbReference>
<feature type="domain" description="Nucleoside phosphorylase" evidence="6">
    <location>
        <begin position="2"/>
        <end position="227"/>
    </location>
</feature>
<reference evidence="7 8" key="1">
    <citation type="submission" date="2021-03" db="EMBL/GenBank/DDBJ databases">
        <title>Genomic Encyclopedia of Type Strains, Phase IV (KMG-IV): sequencing the most valuable type-strain genomes for metagenomic binning, comparative biology and taxonomic classification.</title>
        <authorList>
            <person name="Goeker M."/>
        </authorList>
    </citation>
    <scope>NUCLEOTIDE SEQUENCE [LARGE SCALE GENOMIC DNA]</scope>
    <source>
        <strain evidence="7 8">DSM 24738</strain>
    </source>
</reference>
<evidence type="ECO:0000313" key="7">
    <source>
        <dbReference type="EMBL" id="MBP1932928.1"/>
    </source>
</evidence>
<dbReference type="Gene3D" id="3.40.50.1580">
    <property type="entry name" value="Nucleoside phosphorylase domain"/>
    <property type="match status" value="1"/>
</dbReference>
<evidence type="ECO:0000313" key="8">
    <source>
        <dbReference type="Proteomes" id="UP001519343"/>
    </source>
</evidence>
<dbReference type="InterPro" id="IPR010049">
    <property type="entry name" value="MTA_SAH_Nsdase"/>
</dbReference>
<dbReference type="EC" id="3.2.2.9" evidence="2"/>
<keyword evidence="8" id="KW-1185">Reference proteome</keyword>
<keyword evidence="5" id="KW-0486">Methionine biosynthesis</keyword>
<evidence type="ECO:0000256" key="5">
    <source>
        <dbReference type="ARBA" id="ARBA00023167"/>
    </source>
</evidence>
<evidence type="ECO:0000256" key="3">
    <source>
        <dbReference type="ARBA" id="ARBA00022605"/>
    </source>
</evidence>
<accession>A0ABS4GRM9</accession>
<evidence type="ECO:0000256" key="2">
    <source>
        <dbReference type="ARBA" id="ARBA00011974"/>
    </source>
</evidence>
<dbReference type="InterPro" id="IPR000845">
    <property type="entry name" value="Nucleoside_phosphorylase_d"/>
</dbReference>
<keyword evidence="7" id="KW-0326">Glycosidase</keyword>
<dbReference type="PANTHER" id="PTHR46832:SF1">
    <property type="entry name" value="5'-METHYLTHIOADENOSINE_S-ADENOSYLHOMOCYSTEINE NUCLEOSIDASE"/>
    <property type="match status" value="1"/>
</dbReference>
<dbReference type="Pfam" id="PF01048">
    <property type="entry name" value="PNP_UDP_1"/>
    <property type="match status" value="1"/>
</dbReference>
<dbReference type="InterPro" id="IPR035994">
    <property type="entry name" value="Nucleoside_phosphorylase_sf"/>
</dbReference>
<comment type="pathway">
    <text evidence="1">Amino-acid biosynthesis; L-methionine biosynthesis via salvage pathway; S-methyl-5-thio-alpha-D-ribose 1-phosphate from S-methyl-5'-thioadenosine (hydrolase route): step 1/2.</text>
</comment>
<comment type="caution">
    <text evidence="7">The sequence shown here is derived from an EMBL/GenBank/DDBJ whole genome shotgun (WGS) entry which is preliminary data.</text>
</comment>
<name>A0ABS4GRM9_9BACL</name>